<organism evidence="3 5">
    <name type="scientific">Cucumis melo var. makuwa</name>
    <name type="common">Oriental melon</name>
    <dbReference type="NCBI Taxonomy" id="1194695"/>
    <lineage>
        <taxon>Eukaryota</taxon>
        <taxon>Viridiplantae</taxon>
        <taxon>Streptophyta</taxon>
        <taxon>Embryophyta</taxon>
        <taxon>Tracheophyta</taxon>
        <taxon>Spermatophyta</taxon>
        <taxon>Magnoliopsida</taxon>
        <taxon>eudicotyledons</taxon>
        <taxon>Gunneridae</taxon>
        <taxon>Pentapetalae</taxon>
        <taxon>rosids</taxon>
        <taxon>fabids</taxon>
        <taxon>Cucurbitales</taxon>
        <taxon>Cucurbitaceae</taxon>
        <taxon>Benincaseae</taxon>
        <taxon>Cucumis</taxon>
    </lineage>
</organism>
<sequence length="382" mass="43700">MGPSFEVRCYNRCIVGELRFHTSECDSWRTTQISEVMVIGESDANGSGDNNFYDVRDECCTSNIRLEEDPVILATQAHQVFYLDNLKNGSNWKVVQVVQNKRKWNVPKVDYIENEQRNVLPIVVGHRVDENIEDDTMCRTDVDPTIVERPVVRHVNNEAMRMNNCHIKAEQVTTNDNDESFPSDFDEIDVMFLKFVEDLDNPVGGSLSVGKNSGTAQPFVTTTIRTRAQSRLLELEHYVCANRMILMSIALGVEKPILQHVVSFNQAIGVCARKIFPVHCLKWADVGREYIEVVEGDLQHFFMLYFKDQAMNRLQRMRIIKCWNSNPSLPQSVLSHSLRTSYARVYWVNDRATQKALVGDPSPSLARRPVQAVPRPCVCNSW</sequence>
<comment type="caution">
    <text evidence="3">The sequence shown here is derived from an EMBL/GenBank/DDBJ whole genome shotgun (WGS) entry which is preliminary data.</text>
</comment>
<dbReference type="InterPro" id="IPR025312">
    <property type="entry name" value="DUF4216"/>
</dbReference>
<dbReference type="PANTHER" id="PTHR48258">
    <property type="entry name" value="DUF4218 DOMAIN-CONTAINING PROTEIN-RELATED"/>
    <property type="match status" value="1"/>
</dbReference>
<dbReference type="Proteomes" id="UP000321393">
    <property type="component" value="Unassembled WGS sequence"/>
</dbReference>
<dbReference type="EMBL" id="SSTE01012141">
    <property type="protein sequence ID" value="KAA0049610.1"/>
    <property type="molecule type" value="Genomic_DNA"/>
</dbReference>
<dbReference type="Pfam" id="PF13952">
    <property type="entry name" value="DUF4216"/>
    <property type="match status" value="1"/>
</dbReference>
<accession>A0A5D3CXI8</accession>
<dbReference type="OrthoDB" id="1878503at2759"/>
<evidence type="ECO:0000313" key="2">
    <source>
        <dbReference type="EMBL" id="KAA0049610.1"/>
    </source>
</evidence>
<proteinExistence type="predicted"/>
<name>A0A5D3CXI8_CUCMM</name>
<dbReference type="AlphaFoldDB" id="A0A5D3CXI8"/>
<gene>
    <name evidence="3" type="ORF">E5676_scaffold94G00900</name>
    <name evidence="2" type="ORF">E6C27_scaffold163G00650</name>
</gene>
<evidence type="ECO:0000313" key="5">
    <source>
        <dbReference type="Proteomes" id="UP000321947"/>
    </source>
</evidence>
<dbReference type="Proteomes" id="UP000321947">
    <property type="component" value="Unassembled WGS sequence"/>
</dbReference>
<evidence type="ECO:0000259" key="1">
    <source>
        <dbReference type="Pfam" id="PF13952"/>
    </source>
</evidence>
<protein>
    <submittedName>
        <fullName evidence="3">CACTA en-spm transposon protein</fullName>
    </submittedName>
</protein>
<feature type="domain" description="DUF4216" evidence="1">
    <location>
        <begin position="67"/>
        <end position="95"/>
    </location>
</feature>
<reference evidence="4 5" key="1">
    <citation type="submission" date="2019-08" db="EMBL/GenBank/DDBJ databases">
        <title>Draft genome sequences of two oriental melons (Cucumis melo L. var makuwa).</title>
        <authorList>
            <person name="Kwon S.-Y."/>
        </authorList>
    </citation>
    <scope>NUCLEOTIDE SEQUENCE [LARGE SCALE GENOMIC DNA]</scope>
    <source>
        <strain evidence="5">cv. Chang Bougi</strain>
        <strain evidence="4">cv. SW 3</strain>
        <tissue evidence="3">Leaf</tissue>
    </source>
</reference>
<evidence type="ECO:0000313" key="3">
    <source>
        <dbReference type="EMBL" id="TYK15968.1"/>
    </source>
</evidence>
<evidence type="ECO:0000313" key="4">
    <source>
        <dbReference type="Proteomes" id="UP000321393"/>
    </source>
</evidence>
<dbReference type="EMBL" id="SSTD01008434">
    <property type="protein sequence ID" value="TYK15968.1"/>
    <property type="molecule type" value="Genomic_DNA"/>
</dbReference>